<dbReference type="InterPro" id="IPR001680">
    <property type="entry name" value="WD40_rpt"/>
</dbReference>
<dbReference type="SUPFAM" id="SSF101908">
    <property type="entry name" value="Putative isomerase YbhE"/>
    <property type="match status" value="1"/>
</dbReference>
<organism evidence="6 7">
    <name type="scientific">Hermetia illucens</name>
    <name type="common">Black soldier fly</name>
    <dbReference type="NCBI Taxonomy" id="343691"/>
    <lineage>
        <taxon>Eukaryota</taxon>
        <taxon>Metazoa</taxon>
        <taxon>Ecdysozoa</taxon>
        <taxon>Arthropoda</taxon>
        <taxon>Hexapoda</taxon>
        <taxon>Insecta</taxon>
        <taxon>Pterygota</taxon>
        <taxon>Neoptera</taxon>
        <taxon>Endopterygota</taxon>
        <taxon>Diptera</taxon>
        <taxon>Brachycera</taxon>
        <taxon>Stratiomyomorpha</taxon>
        <taxon>Stratiomyidae</taxon>
        <taxon>Hermetiinae</taxon>
        <taxon>Hermetia</taxon>
    </lineage>
</organism>
<dbReference type="Pfam" id="PF04192">
    <property type="entry name" value="Utp21"/>
    <property type="match status" value="1"/>
</dbReference>
<feature type="repeat" description="WD" evidence="3">
    <location>
        <begin position="560"/>
        <end position="601"/>
    </location>
</feature>
<reference evidence="6 7" key="1">
    <citation type="submission" date="2020-11" db="EMBL/GenBank/DDBJ databases">
        <authorList>
            <person name="Wallbank WR R."/>
            <person name="Pardo Diaz C."/>
            <person name="Kozak K."/>
            <person name="Martin S."/>
            <person name="Jiggins C."/>
            <person name="Moest M."/>
            <person name="Warren A I."/>
            <person name="Generalovic N T."/>
            <person name="Byers J.R.P. K."/>
            <person name="Montejo-Kovacevich G."/>
            <person name="Yen C E."/>
        </authorList>
    </citation>
    <scope>NUCLEOTIDE SEQUENCE [LARGE SCALE GENOMIC DNA]</scope>
</reference>
<feature type="domain" description="WDR36/Utp21 C-terminal" evidence="4">
    <location>
        <begin position="692"/>
        <end position="894"/>
    </location>
</feature>
<evidence type="ECO:0000256" key="3">
    <source>
        <dbReference type="PROSITE-ProRule" id="PRU00221"/>
    </source>
</evidence>
<dbReference type="GO" id="GO:0006364">
    <property type="term" value="P:rRNA processing"/>
    <property type="evidence" value="ECO:0007669"/>
    <property type="project" value="InterPro"/>
</dbReference>
<dbReference type="InParanoid" id="A0A7R8V233"/>
<dbReference type="FunFam" id="2.130.10.10:FF:000109">
    <property type="entry name" value="WD repeat domain 36"/>
    <property type="match status" value="1"/>
</dbReference>
<dbReference type="PROSITE" id="PS50082">
    <property type="entry name" value="WD_REPEATS_2"/>
    <property type="match status" value="3"/>
</dbReference>
<dbReference type="AlphaFoldDB" id="A0A7R8V233"/>
<accession>A0A7R8V233</accession>
<dbReference type="InterPro" id="IPR059157">
    <property type="entry name" value="WDR36-Utp21_N"/>
</dbReference>
<evidence type="ECO:0000256" key="2">
    <source>
        <dbReference type="ARBA" id="ARBA00022737"/>
    </source>
</evidence>
<dbReference type="SMART" id="SM00320">
    <property type="entry name" value="WD40"/>
    <property type="match status" value="10"/>
</dbReference>
<keyword evidence="7" id="KW-1185">Reference proteome</keyword>
<dbReference type="InterPro" id="IPR007319">
    <property type="entry name" value="WDR36/Utp21_C"/>
</dbReference>
<dbReference type="FunCoup" id="A0A7R8V233">
    <property type="interactions" value="1536"/>
</dbReference>
<dbReference type="PROSITE" id="PS50294">
    <property type="entry name" value="WD_REPEATS_REGION"/>
    <property type="match status" value="1"/>
</dbReference>
<evidence type="ECO:0000256" key="1">
    <source>
        <dbReference type="ARBA" id="ARBA00022574"/>
    </source>
</evidence>
<evidence type="ECO:0000259" key="4">
    <source>
        <dbReference type="Pfam" id="PF04192"/>
    </source>
</evidence>
<dbReference type="PANTHER" id="PTHR22840:SF12">
    <property type="entry name" value="WD REPEAT-CONTAINING PROTEIN 36"/>
    <property type="match status" value="1"/>
</dbReference>
<gene>
    <name evidence="6" type="ORF">HERILL_LOCUS13154</name>
</gene>
<keyword evidence="2" id="KW-0677">Repeat</keyword>
<dbReference type="Gene3D" id="2.130.10.10">
    <property type="entry name" value="YVTN repeat-like/Quinoprotein amine dehydrogenase"/>
    <property type="match status" value="2"/>
</dbReference>
<dbReference type="GO" id="GO:0032040">
    <property type="term" value="C:small-subunit processome"/>
    <property type="evidence" value="ECO:0007669"/>
    <property type="project" value="InterPro"/>
</dbReference>
<dbReference type="Pfam" id="PF25168">
    <property type="entry name" value="Beta-prop_WDR36-Utp21_2nd"/>
    <property type="match status" value="1"/>
</dbReference>
<dbReference type="InterPro" id="IPR019775">
    <property type="entry name" value="WD40_repeat_CS"/>
</dbReference>
<sequence>MSGSRIFRRNRAVGYVSNNIPAVTRYVHRRKDNLIITCIGRAFQVYTAGHFRLLHISDVHPDEITCLAADKRYIFTASDKAVYAWRSGKHLKHLYKGHDKDVHLLLPFRDHLITVDEGNTLRVWSVVTEDIYLEIPFNEKEFKISAMMHPPTYINKILLGSSQGTLQLWNIKDNKLVYTFNTGTCRVTALEAAPVIDVAGIGFVDGRIVLLNMKYDEIIVEFKQEWGPVLQMSFRTDGNSILATTSTNGNVAFWNLEERRVASQLVAHHDNVTTAICLPSEPLMLTTSPDNSMKLWIFDLPDGGARLLRIREGHSAPPLCIRFHGSKGENIISSGEDSSMRIFSTISETLNKSMGRASYNRKASKKKNKMQEDPLIMPPILHFTTETTREKEWDNIAAIHAGLVQTTTWSFDKCRMGHLKLVPEKFHNKTRTDFISEATCVALTHCGNFVIIGYSSGDVERFNIQSGIHRASYGKPAHKSAVRGIACDNLNQMVITGASDGILKFWNFRENVSEPISEMDLHQGVSMFHSHRESAMLCIALEDFTLNILDCDTKTVVRKFVGHTGKINDVTFSPDSRRLISAAMDSTIKTWDIPSSYLIDHFKVERPCVSLTMSPTGEFLATAHVDYLGIYLWANKMLFNQISLRSIDPYEDAPYIDLPSHARDQEANIEDAMAEINLGEGDELTLKYETPEQLDDELVTMSDLAASRWQNLLDLDIIKKRNKPKAPPKVPKQAPFFLPTVAGTEFQFDLSGVTQEDENSRVLIPENFSNLTIFGKMLQEAINTGDHQSCVDHLKKVGPSMIDFEIKSLHPDGGGNYKIMLQFLRIIVFMLNTNKDFELAQAYLSVFLKVHGRSLTENNEIMDYLPEVQKAQNKSWDILEEKLLYGLGVVSALRNYVR</sequence>
<dbReference type="PROSITE" id="PS00678">
    <property type="entry name" value="WD_REPEATS_1"/>
    <property type="match status" value="2"/>
</dbReference>
<dbReference type="PANTHER" id="PTHR22840">
    <property type="entry name" value="WD REPEAT-CONTAINING PROTEIN 36"/>
    <property type="match status" value="1"/>
</dbReference>
<dbReference type="Proteomes" id="UP000594454">
    <property type="component" value="Chromosome 5"/>
</dbReference>
<dbReference type="SUPFAM" id="SSF50998">
    <property type="entry name" value="Quinoprotein alcohol dehydrogenase-like"/>
    <property type="match status" value="1"/>
</dbReference>
<feature type="domain" description="WDR36/Utp21 N-terminal" evidence="5">
    <location>
        <begin position="35"/>
        <end position="299"/>
    </location>
</feature>
<dbReference type="InterPro" id="IPR011047">
    <property type="entry name" value="Quinoprotein_ADH-like_sf"/>
</dbReference>
<protein>
    <recommendedName>
        <fullName evidence="8">WD repeat-containing protein 55 homolog</fullName>
    </recommendedName>
</protein>
<dbReference type="GO" id="GO:0034388">
    <property type="term" value="C:Pwp2p-containing subcomplex of 90S preribosome"/>
    <property type="evidence" value="ECO:0007669"/>
    <property type="project" value="TreeGrafter"/>
</dbReference>
<proteinExistence type="predicted"/>
<name>A0A7R8V233_HERIL</name>
<feature type="repeat" description="WD" evidence="3">
    <location>
        <begin position="265"/>
        <end position="296"/>
    </location>
</feature>
<dbReference type="OMA" id="CIYAWRA"/>
<keyword evidence="1 3" id="KW-0853">WD repeat</keyword>
<evidence type="ECO:0008006" key="8">
    <source>
        <dbReference type="Google" id="ProtNLM"/>
    </source>
</evidence>
<evidence type="ECO:0000313" key="6">
    <source>
        <dbReference type="EMBL" id="CAD7090687.1"/>
    </source>
</evidence>
<feature type="repeat" description="WD" evidence="3">
    <location>
        <begin position="475"/>
        <end position="509"/>
    </location>
</feature>
<evidence type="ECO:0000313" key="7">
    <source>
        <dbReference type="Proteomes" id="UP000594454"/>
    </source>
</evidence>
<dbReference type="InterPro" id="IPR015943">
    <property type="entry name" value="WD40/YVTN_repeat-like_dom_sf"/>
</dbReference>
<dbReference type="Pfam" id="PF25171">
    <property type="entry name" value="Beta-prop_WDR36-Utp21_1st"/>
    <property type="match status" value="1"/>
</dbReference>
<dbReference type="OrthoDB" id="10250769at2759"/>
<dbReference type="EMBL" id="LR899013">
    <property type="protein sequence ID" value="CAD7090687.1"/>
    <property type="molecule type" value="Genomic_DNA"/>
</dbReference>
<evidence type="ECO:0000259" key="5">
    <source>
        <dbReference type="Pfam" id="PF25171"/>
    </source>
</evidence>